<keyword evidence="2" id="KW-1185">Reference proteome</keyword>
<organism evidence="1 2">
    <name type="scientific">Aristaeella lactis</name>
    <dbReference type="NCBI Taxonomy" id="3046383"/>
    <lineage>
        <taxon>Bacteria</taxon>
        <taxon>Bacillati</taxon>
        <taxon>Bacillota</taxon>
        <taxon>Clostridia</taxon>
        <taxon>Eubacteriales</taxon>
        <taxon>Aristaeellaceae</taxon>
        <taxon>Aristaeella</taxon>
    </lineage>
</organism>
<protein>
    <submittedName>
        <fullName evidence="1">Uncharacterized protein</fullName>
    </submittedName>
</protein>
<proteinExistence type="predicted"/>
<comment type="caution">
    <text evidence="1">The sequence shown here is derived from an EMBL/GenBank/DDBJ whole genome shotgun (WGS) entry which is preliminary data.</text>
</comment>
<name>A0AC61PMV4_9FIRM</name>
<reference evidence="1" key="1">
    <citation type="submission" date="2017-04" db="EMBL/GenBank/DDBJ databases">
        <authorList>
            <person name="Varghese N."/>
            <person name="Submissions S."/>
        </authorList>
    </citation>
    <scope>NUCLEOTIDE SEQUENCE</scope>
    <source>
        <strain evidence="1">WTE2008</strain>
    </source>
</reference>
<evidence type="ECO:0000313" key="1">
    <source>
        <dbReference type="EMBL" id="SMC72724.1"/>
    </source>
</evidence>
<sequence>MKKNKILTEIIIGGFAVLIAGIVIPVKTSADRWYSYSSFSSQNDAGSALIVVLVLVALAVIGAGIVRVAGQSKDYEDYGAEPVEDFTERLAHEEKPAPAPAPVVVRVEKPREKKMVFCPYCGTAQDEDYKTCESCGAGRRK</sequence>
<evidence type="ECO:0000313" key="2">
    <source>
        <dbReference type="Proteomes" id="UP000192328"/>
    </source>
</evidence>
<gene>
    <name evidence="1" type="ORF">SAMN06297397_2207</name>
</gene>
<dbReference type="Proteomes" id="UP000192328">
    <property type="component" value="Unassembled WGS sequence"/>
</dbReference>
<accession>A0AC61PMV4</accession>
<dbReference type="EMBL" id="FWXZ01000004">
    <property type="protein sequence ID" value="SMC72724.1"/>
    <property type="molecule type" value="Genomic_DNA"/>
</dbReference>